<dbReference type="Proteomes" id="UP000322981">
    <property type="component" value="Unassembled WGS sequence"/>
</dbReference>
<evidence type="ECO:0000313" key="4">
    <source>
        <dbReference type="Proteomes" id="UP000322981"/>
    </source>
</evidence>
<dbReference type="Pfam" id="PF08750">
    <property type="entry name" value="CNP1"/>
    <property type="match status" value="1"/>
</dbReference>
<evidence type="ECO:0000259" key="2">
    <source>
        <dbReference type="Pfam" id="PF08750"/>
    </source>
</evidence>
<proteinExistence type="predicted"/>
<organism evidence="3 4">
    <name type="scientific">Thiohalocapsa marina</name>
    <dbReference type="NCBI Taxonomy" id="424902"/>
    <lineage>
        <taxon>Bacteria</taxon>
        <taxon>Pseudomonadati</taxon>
        <taxon>Pseudomonadota</taxon>
        <taxon>Gammaproteobacteria</taxon>
        <taxon>Chromatiales</taxon>
        <taxon>Chromatiaceae</taxon>
        <taxon>Thiohalocapsa</taxon>
    </lineage>
</organism>
<keyword evidence="4" id="KW-1185">Reference proteome</keyword>
<feature type="region of interest" description="Disordered" evidence="1">
    <location>
        <begin position="1"/>
        <end position="25"/>
    </location>
</feature>
<dbReference type="OrthoDB" id="7066954at2"/>
<dbReference type="AlphaFoldDB" id="A0A5M8FFK9"/>
<protein>
    <recommendedName>
        <fullName evidence="2">CNP1-like uncharacterized domain-containing protein</fullName>
    </recommendedName>
</protein>
<evidence type="ECO:0000256" key="1">
    <source>
        <dbReference type="SAM" id="MobiDB-lite"/>
    </source>
</evidence>
<feature type="domain" description="CNP1-like uncharacterised" evidence="2">
    <location>
        <begin position="15"/>
        <end position="150"/>
    </location>
</feature>
<evidence type="ECO:0000313" key="3">
    <source>
        <dbReference type="EMBL" id="KAA6182700.1"/>
    </source>
</evidence>
<dbReference type="InterPro" id="IPR014861">
    <property type="entry name" value="CNP1-like_dom"/>
</dbReference>
<sequence>MNDPEAPVPSSVKDPEPWQEEDVQLPAWPRDADLVELKLDAPDDRFRHYIDLRSLSTGRDGVVRYTLVTESDSGARNINFEGLRCTPKGRYKVYAYGANQQFMPTTVGEDWQLIDERATDTSRYELWRHYLCVPRLFKPRDRKQQVRLLRNGRVPQVENTGFLTN</sequence>
<gene>
    <name evidence="3" type="ORF">F2Q65_17520</name>
</gene>
<name>A0A5M8FFK9_9GAMM</name>
<dbReference type="EMBL" id="VWXX01000042">
    <property type="protein sequence ID" value="KAA6182700.1"/>
    <property type="molecule type" value="Genomic_DNA"/>
</dbReference>
<comment type="caution">
    <text evidence="3">The sequence shown here is derived from an EMBL/GenBank/DDBJ whole genome shotgun (WGS) entry which is preliminary data.</text>
</comment>
<reference evidence="3 4" key="1">
    <citation type="submission" date="2019-09" db="EMBL/GenBank/DDBJ databases">
        <title>Whole-genome sequence of the purple sulfur bacterium Thiohalocapsa marina DSM 19078.</title>
        <authorList>
            <person name="Kyndt J.A."/>
            <person name="Meyer T.E."/>
        </authorList>
    </citation>
    <scope>NUCLEOTIDE SEQUENCE [LARGE SCALE GENOMIC DNA]</scope>
    <source>
        <strain evidence="3 4">DSM 19078</strain>
    </source>
</reference>
<accession>A0A5M8FFK9</accession>